<gene>
    <name evidence="5" type="ORF">ACFFH7_14490</name>
</gene>
<dbReference type="PRINTS" id="PR00420">
    <property type="entry name" value="RNGMNOXGNASE"/>
</dbReference>
<evidence type="ECO:0000313" key="6">
    <source>
        <dbReference type="Proteomes" id="UP001589810"/>
    </source>
</evidence>
<dbReference type="InterPro" id="IPR036188">
    <property type="entry name" value="FAD/NAD-bd_sf"/>
</dbReference>
<dbReference type="InterPro" id="IPR002938">
    <property type="entry name" value="FAD-bd"/>
</dbReference>
<dbReference type="PANTHER" id="PTHR43004:SF19">
    <property type="entry name" value="BINDING MONOOXYGENASE, PUTATIVE (JCVI)-RELATED"/>
    <property type="match status" value="1"/>
</dbReference>
<reference evidence="5 6" key="1">
    <citation type="submission" date="2024-09" db="EMBL/GenBank/DDBJ databases">
        <authorList>
            <person name="Sun Q."/>
            <person name="Mori K."/>
        </authorList>
    </citation>
    <scope>NUCLEOTIDE SEQUENCE [LARGE SCALE GENOMIC DNA]</scope>
    <source>
        <strain evidence="5 6">TBRC 1432</strain>
    </source>
</reference>
<dbReference type="Pfam" id="PF01494">
    <property type="entry name" value="FAD_binding_3"/>
    <property type="match status" value="1"/>
</dbReference>
<dbReference type="PANTHER" id="PTHR43004">
    <property type="entry name" value="TRK SYSTEM POTASSIUM UPTAKE PROTEIN"/>
    <property type="match status" value="1"/>
</dbReference>
<dbReference type="Gene3D" id="3.40.30.120">
    <property type="match status" value="1"/>
</dbReference>
<evidence type="ECO:0000256" key="2">
    <source>
        <dbReference type="ARBA" id="ARBA00022630"/>
    </source>
</evidence>
<sequence>MLPVIIAGGGPVGLITALGLAHYGIDVVVFEEDDQLSLDTKAGTVLTRTLEVLDRYDAAGDVLAAALRIDEIGDIDRATGEARASVHTGELVHDTRFPFVLNIPQHHLEPVLRERLEALAPKTVHMGHRVVGFTQGGDHVDVVVESIGGRKTIRGSYLLACDGGRSQLREALGITVAGHTLAQRYMLVDLEVDLDEANPRDFPYLAYFGDPTEWMILVRQPHCWRFLYPLEPGRPEPDRAELAAKAQRFIGDVDGLRVLGTNVYPVHHRVADRWRDGRVFLMGDAAHLITPMWALGLNTGVLDASNLPWRLAWVLRGWADESLLDGYEREQSPVAVRGSGEMAEAARAYMDRRATEVSAMDGGRWGVAVTRSLLGVRLDVDGSGDWSMIAAGDTPQPVRTGDRLPDVPLFGPHGQVSLHDLTRDSFAAFYFTDVRRRPRLPGTVSPGLSRYLVSRWDAPLDSGLREVALFDPGEHATHRIGVLPDTAVLVRPDGHVAAILPFDPADDTKDPVRDRYLQITGATR</sequence>
<keyword evidence="5" id="KW-0560">Oxidoreductase</keyword>
<dbReference type="Proteomes" id="UP001589810">
    <property type="component" value="Unassembled WGS sequence"/>
</dbReference>
<comment type="caution">
    <text evidence="5">The sequence shown here is derived from an EMBL/GenBank/DDBJ whole genome shotgun (WGS) entry which is preliminary data.</text>
</comment>
<organism evidence="5 6">
    <name type="scientific">Kutzneria chonburiensis</name>
    <dbReference type="NCBI Taxonomy" id="1483604"/>
    <lineage>
        <taxon>Bacteria</taxon>
        <taxon>Bacillati</taxon>
        <taxon>Actinomycetota</taxon>
        <taxon>Actinomycetes</taxon>
        <taxon>Pseudonocardiales</taxon>
        <taxon>Pseudonocardiaceae</taxon>
        <taxon>Kutzneria</taxon>
    </lineage>
</organism>
<dbReference type="EMBL" id="JBHLUD010000004">
    <property type="protein sequence ID" value="MFC0542702.1"/>
    <property type="molecule type" value="Genomic_DNA"/>
</dbReference>
<dbReference type="InterPro" id="IPR050641">
    <property type="entry name" value="RIFMO-like"/>
</dbReference>
<comment type="cofactor">
    <cofactor evidence="1">
        <name>FAD</name>
        <dbReference type="ChEBI" id="CHEBI:57692"/>
    </cofactor>
</comment>
<evidence type="ECO:0000313" key="5">
    <source>
        <dbReference type="EMBL" id="MFC0542702.1"/>
    </source>
</evidence>
<evidence type="ECO:0000259" key="4">
    <source>
        <dbReference type="Pfam" id="PF01494"/>
    </source>
</evidence>
<evidence type="ECO:0000256" key="1">
    <source>
        <dbReference type="ARBA" id="ARBA00001974"/>
    </source>
</evidence>
<dbReference type="Gene3D" id="3.30.70.2450">
    <property type="match status" value="1"/>
</dbReference>
<dbReference type="SUPFAM" id="SSF51905">
    <property type="entry name" value="FAD/NAD(P)-binding domain"/>
    <property type="match status" value="1"/>
</dbReference>
<keyword evidence="2" id="KW-0285">Flavoprotein</keyword>
<feature type="domain" description="FAD-binding" evidence="4">
    <location>
        <begin position="2"/>
        <end position="335"/>
    </location>
</feature>
<protein>
    <submittedName>
        <fullName evidence="5">FAD-dependent monooxygenase</fullName>
    </submittedName>
</protein>
<keyword evidence="3" id="KW-0274">FAD</keyword>
<dbReference type="GO" id="GO:0004497">
    <property type="term" value="F:monooxygenase activity"/>
    <property type="evidence" value="ECO:0007669"/>
    <property type="project" value="UniProtKB-KW"/>
</dbReference>
<name>A0ABV6MRC3_9PSEU</name>
<keyword evidence="5" id="KW-0503">Monooxygenase</keyword>
<evidence type="ECO:0000256" key="3">
    <source>
        <dbReference type="ARBA" id="ARBA00022827"/>
    </source>
</evidence>
<dbReference type="RefSeq" id="WP_273941117.1">
    <property type="nucleotide sequence ID" value="NZ_CP097263.1"/>
</dbReference>
<accession>A0ABV6MRC3</accession>
<dbReference type="Gene3D" id="3.50.50.60">
    <property type="entry name" value="FAD/NAD(P)-binding domain"/>
    <property type="match status" value="1"/>
</dbReference>
<proteinExistence type="predicted"/>
<keyword evidence="6" id="KW-1185">Reference proteome</keyword>